<dbReference type="Gene3D" id="3.40.50.720">
    <property type="entry name" value="NAD(P)-binding Rossmann-like Domain"/>
    <property type="match status" value="1"/>
</dbReference>
<name>A0A2T0R7L6_9ACTN</name>
<keyword evidence="3" id="KW-1185">Reference proteome</keyword>
<dbReference type="Proteomes" id="UP000238083">
    <property type="component" value="Unassembled WGS sequence"/>
</dbReference>
<sequence length="365" mass="39345">MTTTATTPARPTTFAVIGSGWRSEFFLRLAQAAPDRLRAVGVVTRSAESGQRLTDRWAVPTVRTVDELVRSDRPDFVIASVPWAQMPITVRELEAAGIATLAETPPAPDLDGLRSLWNDVGAGGRVQVAEQYLLMPGHAARLALVRAGVIGEPTQVQLSSTHMYHAVSLIRGLLGVDMDEVVVNARSFTAPLVDPLSFGGWDTGATPRPRANVLATLDFGGRSALYDFSDNQWWNPLRARRIVVRGSIGEIVDDAVTRMVDPTSPVTSPLSYRRRGVDMNLEGVDLDTVSFDGQVVYRNAWAGTRMSEDDIAVAQILADTGAWARGEGPEPYPLAQACQDHAIALAMGTSAATGTDVRVAKEVWA</sequence>
<dbReference type="InterPro" id="IPR000683">
    <property type="entry name" value="Gfo/Idh/MocA-like_OxRdtase_N"/>
</dbReference>
<accession>A0A2T0R7L6</accession>
<dbReference type="EMBL" id="PVZF01000002">
    <property type="protein sequence ID" value="PRY17153.1"/>
    <property type="molecule type" value="Genomic_DNA"/>
</dbReference>
<dbReference type="InterPro" id="IPR036291">
    <property type="entry name" value="NAD(P)-bd_dom_sf"/>
</dbReference>
<proteinExistence type="predicted"/>
<organism evidence="2 3">
    <name type="scientific">Kineococcus rhizosphaerae</name>
    <dbReference type="NCBI Taxonomy" id="559628"/>
    <lineage>
        <taxon>Bacteria</taxon>
        <taxon>Bacillati</taxon>
        <taxon>Actinomycetota</taxon>
        <taxon>Actinomycetes</taxon>
        <taxon>Kineosporiales</taxon>
        <taxon>Kineosporiaceae</taxon>
        <taxon>Kineococcus</taxon>
    </lineage>
</organism>
<feature type="domain" description="Gfo/Idh/MocA-like oxidoreductase N-terminal" evidence="1">
    <location>
        <begin position="14"/>
        <end position="118"/>
    </location>
</feature>
<evidence type="ECO:0000313" key="2">
    <source>
        <dbReference type="EMBL" id="PRY17153.1"/>
    </source>
</evidence>
<dbReference type="OrthoDB" id="9772350at2"/>
<dbReference type="AlphaFoldDB" id="A0A2T0R7L6"/>
<evidence type="ECO:0000259" key="1">
    <source>
        <dbReference type="Pfam" id="PF01408"/>
    </source>
</evidence>
<dbReference type="Gene3D" id="3.30.360.10">
    <property type="entry name" value="Dihydrodipicolinate Reductase, domain 2"/>
    <property type="match status" value="1"/>
</dbReference>
<dbReference type="SUPFAM" id="SSF51735">
    <property type="entry name" value="NAD(P)-binding Rossmann-fold domains"/>
    <property type="match status" value="1"/>
</dbReference>
<comment type="caution">
    <text evidence="2">The sequence shown here is derived from an EMBL/GenBank/DDBJ whole genome shotgun (WGS) entry which is preliminary data.</text>
</comment>
<reference evidence="2 3" key="1">
    <citation type="submission" date="2018-03" db="EMBL/GenBank/DDBJ databases">
        <title>Genomic Encyclopedia of Archaeal and Bacterial Type Strains, Phase II (KMG-II): from individual species to whole genera.</title>
        <authorList>
            <person name="Goeker M."/>
        </authorList>
    </citation>
    <scope>NUCLEOTIDE SEQUENCE [LARGE SCALE GENOMIC DNA]</scope>
    <source>
        <strain evidence="2 3">DSM 19711</strain>
    </source>
</reference>
<protein>
    <submittedName>
        <fullName evidence="2">Putative dehydrogenase</fullName>
    </submittedName>
</protein>
<dbReference type="GO" id="GO:0000166">
    <property type="term" value="F:nucleotide binding"/>
    <property type="evidence" value="ECO:0007669"/>
    <property type="project" value="InterPro"/>
</dbReference>
<dbReference type="Pfam" id="PF01408">
    <property type="entry name" value="GFO_IDH_MocA"/>
    <property type="match status" value="1"/>
</dbReference>
<evidence type="ECO:0000313" key="3">
    <source>
        <dbReference type="Proteomes" id="UP000238083"/>
    </source>
</evidence>
<gene>
    <name evidence="2" type="ORF">CLV37_102111</name>
</gene>
<dbReference type="RefSeq" id="WP_106207720.1">
    <property type="nucleotide sequence ID" value="NZ_PVZF01000002.1"/>
</dbReference>